<accession>A0A1K2ITU0</accession>
<dbReference type="SUPFAM" id="SSF88874">
    <property type="entry name" value="Receptor-binding domain of short tail fibre protein gp12"/>
    <property type="match status" value="1"/>
</dbReference>
<dbReference type="CDD" id="cd22641">
    <property type="entry name" value="C24-like"/>
    <property type="match status" value="1"/>
</dbReference>
<keyword evidence="2" id="KW-1185">Reference proteome</keyword>
<dbReference type="Proteomes" id="UP000182034">
    <property type="component" value="Unassembled WGS sequence"/>
</dbReference>
<protein>
    <recommendedName>
        <fullName evidence="3">Microcystin-dependent protein</fullName>
    </recommendedName>
</protein>
<dbReference type="RefSeq" id="WP_072410365.1">
    <property type="nucleotide sequence ID" value="NZ_FPKW01000008.1"/>
</dbReference>
<proteinExistence type="predicted"/>
<reference evidence="2" key="1">
    <citation type="submission" date="2016-10" db="EMBL/GenBank/DDBJ databases">
        <authorList>
            <person name="Varghese N."/>
            <person name="Submissions S."/>
        </authorList>
    </citation>
    <scope>NUCLEOTIDE SEQUENCE [LARGE SCALE GENOMIC DNA]</scope>
    <source>
        <strain evidence="2">SUR2</strain>
    </source>
</reference>
<evidence type="ECO:0000313" key="1">
    <source>
        <dbReference type="EMBL" id="SFZ95147.1"/>
    </source>
</evidence>
<gene>
    <name evidence="1" type="ORF">SAMN05216324_108168</name>
</gene>
<evidence type="ECO:0008006" key="3">
    <source>
        <dbReference type="Google" id="ProtNLM"/>
    </source>
</evidence>
<dbReference type="EMBL" id="FPKW01000008">
    <property type="protein sequence ID" value="SFZ95147.1"/>
    <property type="molecule type" value="Genomic_DNA"/>
</dbReference>
<dbReference type="OrthoDB" id="9113831at2"/>
<organism evidence="1 2">
    <name type="scientific">Chryseobacterium limigenitum</name>
    <dbReference type="NCBI Taxonomy" id="1612149"/>
    <lineage>
        <taxon>Bacteria</taxon>
        <taxon>Pseudomonadati</taxon>
        <taxon>Bacteroidota</taxon>
        <taxon>Flavobacteriia</taxon>
        <taxon>Flavobacteriales</taxon>
        <taxon>Weeksellaceae</taxon>
        <taxon>Chryseobacterium group</taxon>
        <taxon>Chryseobacterium</taxon>
    </lineage>
</organism>
<evidence type="ECO:0000313" key="2">
    <source>
        <dbReference type="Proteomes" id="UP000182034"/>
    </source>
</evidence>
<dbReference type="AlphaFoldDB" id="A0A1K2ITU0"/>
<name>A0A1K2ITU0_9FLAO</name>
<sequence length="279" mass="30449">MNKFDFNQIGGFPLSTNILDGMQTAYSLFNALGEIAGNFAIISGCNINGSTVSDGVVYINGEVLAFKGGLLGSTVIISEDPENRFFESGESKTVLRKRFATFGSSVTNYPWADFKRVFPSVQIQSFKDNFEARITALENRPSPIPVGMIAIWNKPANVPIPTGWQECTDLKGRVPVGCDDSDNDFEFVGKIGGEKRQTLVQAELPNIRLKTFRNLQVPGYGPGGGPNAAVQVANGGKENYYITGTWQEPDVYQTSPLGSGASHNNLQPYRVIRFIEYVG</sequence>
<dbReference type="STRING" id="1612149.SAMN05216324_108168"/>